<dbReference type="PANTHER" id="PTHR30290:SF9">
    <property type="entry name" value="OLIGOPEPTIDE-BINDING PROTEIN APPA"/>
    <property type="match status" value="1"/>
</dbReference>
<evidence type="ECO:0000313" key="6">
    <source>
        <dbReference type="EMBL" id="REE04187.1"/>
    </source>
</evidence>
<sequence length="539" mass="58673">MRTVPHRARRRRTSSFVLALAVAVALTSCSTGGTATTAESGTGLRLAESTEYTSLHPLDHPLGITTKFYDGLVNVGENGALEPGLAAQMPTPDEDLTTWTVQLRQDVTFSDGSDLTAEDILAAYDAVRDPAMGSWMAADYAMVDAVTALGEHTVEFKLSHSYAGLPARLTLGIPASQALGDSVLHSSLAAEPVGTGPYVLEDWRRGESMALASRDDWWAGDPEVERIDIAFVPDENARAQRLRSGEFDGAQLSPRLATALDGVNDLELVTNPSGDFRGISLPQSLPFFQDPQVRTAVNLATDRQAMIDGILQGHGRPLATPMTPAQGDSYERSARFDHDPARAAELLDGAGWTLTVDGVREKDGRQFSFSLMYFAEDTLRRDLAQAFASDLSELGIRVELEGVDRPQAAASMADKAFVLGGGDLPYDADTQVYRQVSSDFAEYDPDDPYSNPSGYADEQVDRLLAEAREEADPQIRAGLYRELQTRLVQNPPMVSLIALEHTYVAQGLDRWDGLAPVVEPHEHGVAWGPWWNVESWTRP</sequence>
<dbReference type="AlphaFoldDB" id="A0A3D9LFJ8"/>
<evidence type="ECO:0000256" key="3">
    <source>
        <dbReference type="ARBA" id="ARBA00022729"/>
    </source>
</evidence>
<reference evidence="6 7" key="1">
    <citation type="submission" date="2018-07" db="EMBL/GenBank/DDBJ databases">
        <title>Sequencing the genomes of 1000 actinobacteria strains.</title>
        <authorList>
            <person name="Klenk H.-P."/>
        </authorList>
    </citation>
    <scope>NUCLEOTIDE SEQUENCE [LARGE SCALE GENOMIC DNA]</scope>
    <source>
        <strain evidence="6 7">DSM 14442</strain>
    </source>
</reference>
<keyword evidence="3 4" id="KW-0732">Signal</keyword>
<gene>
    <name evidence="6" type="ORF">C8E99_2014</name>
</gene>
<keyword evidence="7" id="KW-1185">Reference proteome</keyword>
<accession>A0A3D9LFJ8</accession>
<evidence type="ECO:0000256" key="4">
    <source>
        <dbReference type="SAM" id="SignalP"/>
    </source>
</evidence>
<dbReference type="InterPro" id="IPR039424">
    <property type="entry name" value="SBP_5"/>
</dbReference>
<dbReference type="Pfam" id="PF00496">
    <property type="entry name" value="SBP_bac_5"/>
    <property type="match status" value="1"/>
</dbReference>
<dbReference type="GO" id="GO:0042597">
    <property type="term" value="C:periplasmic space"/>
    <property type="evidence" value="ECO:0007669"/>
    <property type="project" value="UniProtKB-ARBA"/>
</dbReference>
<protein>
    <submittedName>
        <fullName evidence="6">Peptide/nickel transport system substrate-binding protein</fullName>
    </submittedName>
</protein>
<evidence type="ECO:0000313" key="7">
    <source>
        <dbReference type="Proteomes" id="UP000256727"/>
    </source>
</evidence>
<dbReference type="RefSeq" id="WP_115932163.1">
    <property type="nucleotide sequence ID" value="NZ_QREH01000001.1"/>
</dbReference>
<evidence type="ECO:0000256" key="1">
    <source>
        <dbReference type="ARBA" id="ARBA00005695"/>
    </source>
</evidence>
<dbReference type="Proteomes" id="UP000256727">
    <property type="component" value="Unassembled WGS sequence"/>
</dbReference>
<dbReference type="GO" id="GO:0015833">
    <property type="term" value="P:peptide transport"/>
    <property type="evidence" value="ECO:0007669"/>
    <property type="project" value="TreeGrafter"/>
</dbReference>
<dbReference type="GO" id="GO:1904680">
    <property type="term" value="F:peptide transmembrane transporter activity"/>
    <property type="evidence" value="ECO:0007669"/>
    <property type="project" value="TreeGrafter"/>
</dbReference>
<dbReference type="InterPro" id="IPR000914">
    <property type="entry name" value="SBP_5_dom"/>
</dbReference>
<dbReference type="InterPro" id="IPR030678">
    <property type="entry name" value="Peptide/Ni-bd"/>
</dbReference>
<dbReference type="PIRSF" id="PIRSF002741">
    <property type="entry name" value="MppA"/>
    <property type="match status" value="1"/>
</dbReference>
<dbReference type="Gene3D" id="3.90.76.10">
    <property type="entry name" value="Dipeptide-binding Protein, Domain 1"/>
    <property type="match status" value="1"/>
</dbReference>
<evidence type="ECO:0000256" key="2">
    <source>
        <dbReference type="ARBA" id="ARBA00022448"/>
    </source>
</evidence>
<proteinExistence type="inferred from homology"/>
<feature type="chain" id="PRO_5038574485" evidence="4">
    <location>
        <begin position="36"/>
        <end position="539"/>
    </location>
</feature>
<dbReference type="SUPFAM" id="SSF53850">
    <property type="entry name" value="Periplasmic binding protein-like II"/>
    <property type="match status" value="1"/>
</dbReference>
<name>A0A3D9LFJ8_9MICC</name>
<organism evidence="6 7">
    <name type="scientific">Citricoccus muralis</name>
    <dbReference type="NCBI Taxonomy" id="169134"/>
    <lineage>
        <taxon>Bacteria</taxon>
        <taxon>Bacillati</taxon>
        <taxon>Actinomycetota</taxon>
        <taxon>Actinomycetes</taxon>
        <taxon>Micrococcales</taxon>
        <taxon>Micrococcaceae</taxon>
        <taxon>Citricoccus</taxon>
    </lineage>
</organism>
<dbReference type="EMBL" id="QREH01000001">
    <property type="protein sequence ID" value="REE04187.1"/>
    <property type="molecule type" value="Genomic_DNA"/>
</dbReference>
<comment type="caution">
    <text evidence="6">The sequence shown here is derived from an EMBL/GenBank/DDBJ whole genome shotgun (WGS) entry which is preliminary data.</text>
</comment>
<evidence type="ECO:0000259" key="5">
    <source>
        <dbReference type="Pfam" id="PF00496"/>
    </source>
</evidence>
<dbReference type="PANTHER" id="PTHR30290">
    <property type="entry name" value="PERIPLASMIC BINDING COMPONENT OF ABC TRANSPORTER"/>
    <property type="match status" value="1"/>
</dbReference>
<keyword evidence="2" id="KW-0813">Transport</keyword>
<feature type="domain" description="Solute-binding protein family 5" evidence="5">
    <location>
        <begin position="81"/>
        <end position="438"/>
    </location>
</feature>
<dbReference type="PROSITE" id="PS51257">
    <property type="entry name" value="PROKAR_LIPOPROTEIN"/>
    <property type="match status" value="1"/>
</dbReference>
<dbReference type="Gene3D" id="3.40.190.10">
    <property type="entry name" value="Periplasmic binding protein-like II"/>
    <property type="match status" value="1"/>
</dbReference>
<dbReference type="Gene3D" id="3.10.105.10">
    <property type="entry name" value="Dipeptide-binding Protein, Domain 3"/>
    <property type="match status" value="1"/>
</dbReference>
<dbReference type="GO" id="GO:0043190">
    <property type="term" value="C:ATP-binding cassette (ABC) transporter complex"/>
    <property type="evidence" value="ECO:0007669"/>
    <property type="project" value="InterPro"/>
</dbReference>
<comment type="similarity">
    <text evidence="1">Belongs to the bacterial solute-binding protein 5 family.</text>
</comment>
<feature type="signal peptide" evidence="4">
    <location>
        <begin position="1"/>
        <end position="35"/>
    </location>
</feature>
<dbReference type="OrthoDB" id="9764591at2"/>